<dbReference type="InterPro" id="IPR016685">
    <property type="entry name" value="Silence_cplx_Nase-comp_TudorSN"/>
</dbReference>
<dbReference type="Pfam" id="PF00565">
    <property type="entry name" value="SNase"/>
    <property type="match status" value="3"/>
</dbReference>
<organism evidence="8 9">
    <name type="scientific">Plasmodium coatneyi</name>
    <dbReference type="NCBI Taxonomy" id="208452"/>
    <lineage>
        <taxon>Eukaryota</taxon>
        <taxon>Sar</taxon>
        <taxon>Alveolata</taxon>
        <taxon>Apicomplexa</taxon>
        <taxon>Aconoidasida</taxon>
        <taxon>Haemosporida</taxon>
        <taxon>Plasmodiidae</taxon>
        <taxon>Plasmodium</taxon>
    </lineage>
</organism>
<dbReference type="GO" id="GO:0004518">
    <property type="term" value="F:nuclease activity"/>
    <property type="evidence" value="ECO:0007669"/>
    <property type="project" value="TreeGrafter"/>
</dbReference>
<reference evidence="9" key="1">
    <citation type="submission" date="2016-06" db="EMBL/GenBank/DDBJ databases">
        <title>First high quality genome sequence of Plasmodium coatneyi using continuous long reads from single molecule, real-time sequencing.</title>
        <authorList>
            <person name="Chien J.-T."/>
            <person name="Pakala S.B."/>
            <person name="Geraldo J.A."/>
            <person name="Lapp S.A."/>
            <person name="Barnwell J.W."/>
            <person name="Kissinger J.C."/>
            <person name="Galinski M.R."/>
            <person name="Humphrey J.C."/>
        </authorList>
    </citation>
    <scope>NUCLEOTIDE SEQUENCE [LARGE SCALE GENOMIC DNA]</scope>
    <source>
        <strain evidence="9">Hackeri</strain>
    </source>
</reference>
<dbReference type="Gene3D" id="2.30.30.140">
    <property type="match status" value="1"/>
</dbReference>
<dbReference type="GO" id="GO:0005634">
    <property type="term" value="C:nucleus"/>
    <property type="evidence" value="ECO:0007669"/>
    <property type="project" value="TreeGrafter"/>
</dbReference>
<keyword evidence="9" id="KW-1185">Reference proteome</keyword>
<feature type="domain" description="TNase-like" evidence="7">
    <location>
        <begin position="2"/>
        <end position="140"/>
    </location>
</feature>
<accession>A0A1B1DZ77</accession>
<feature type="coiled-coil region" evidence="4">
    <location>
        <begin position="848"/>
        <end position="875"/>
    </location>
</feature>
<evidence type="ECO:0000313" key="9">
    <source>
        <dbReference type="Proteomes" id="UP000092716"/>
    </source>
</evidence>
<feature type="region of interest" description="Disordered" evidence="5">
    <location>
        <begin position="488"/>
        <end position="544"/>
    </location>
</feature>
<evidence type="ECO:0000256" key="3">
    <source>
        <dbReference type="ARBA" id="ARBA00022737"/>
    </source>
</evidence>
<dbReference type="Pfam" id="PF00567">
    <property type="entry name" value="TUDOR"/>
    <property type="match status" value="1"/>
</dbReference>
<dbReference type="GeneID" id="30909430"/>
<dbReference type="InterPro" id="IPR002999">
    <property type="entry name" value="Tudor"/>
</dbReference>
<dbReference type="GO" id="GO:0031047">
    <property type="term" value="P:regulatory ncRNA-mediated gene silencing"/>
    <property type="evidence" value="ECO:0007669"/>
    <property type="project" value="InterPro"/>
</dbReference>
<dbReference type="PIRSF" id="PIRSF017179">
    <property type="entry name" value="RISC-Tudor-SN"/>
    <property type="match status" value="1"/>
</dbReference>
<dbReference type="GO" id="GO:0003723">
    <property type="term" value="F:RNA binding"/>
    <property type="evidence" value="ECO:0007669"/>
    <property type="project" value="TreeGrafter"/>
</dbReference>
<feature type="compositionally biased region" description="Basic residues" evidence="5">
    <location>
        <begin position="221"/>
        <end position="234"/>
    </location>
</feature>
<dbReference type="PROSITE" id="PS50304">
    <property type="entry name" value="TUDOR"/>
    <property type="match status" value="1"/>
</dbReference>
<gene>
    <name evidence="8" type="ORF">PCOAH_00027020</name>
</gene>
<dbReference type="Gene3D" id="2.40.50.90">
    <property type="match status" value="5"/>
</dbReference>
<dbReference type="InterPro" id="IPR016071">
    <property type="entry name" value="Staphylococal_nuclease_OB-fold"/>
</dbReference>
<sequence>MEKLNGIVKQVVSADTYILAGAKKGGVAQERQVSLACIQCPRLFMKSQNVEKNEEPFAWESREFIRKMIIGKNVSFVVEYVYNNRTYCSVFYEDQNLSVMLLQRGYANLVSNKNVKTNVYADLESYYIEAKEKKLGIFGNNINSCVRNIVYSYNDKNQNKKIYDLFLNRNLKCVVEHVRDGSNFRVYAELEGSEKREASTNAIGGSALENGTAGENTSGAKGKKKKSAGGKKNQKKNDGGEGEDSAVDGEGKAAIGYKTMYYFSFTLCGIIVDMFKKEVVNNVENVKEEQYAMETKKFVEARLLNREIEVVIKHMDNNCNLYANVFYKMGNICTLLLKNGYAYINEYTIKYVENAIEYKRALDEAIQLRKKKWINYTEKKVDYEKEYLATVIEVLYGDVIIIDYHNEERRLYMASIKCEKHSTDLVLNTLCLSAKDYLKSQITGQVVKIVTEYVRTPQSNSEGYIPQCSDDQGRMHFVSVYKMENKKKKESAKNGATVPSSKWGGEGEEKKKKKKNAKKGEATKSGEGNTLGMKKKGAKMNGHAEVNLVEEDDDTEEDQTWINMNEQLVAKGLAKVMNHRQEDEKASNYFRLQELEKEAQEKKVGKFNPHIDVIKINNISGSENSLRARSFENVLNKYNNLNACVDYIYGANKFKLHIPSQNLLINFILLGISVQKINLKEIGAISTSVSQIKVKKINGGEYDGEDAHNILNGDGKSSKKEKLELKEIAIQAYKYTRKMLMQRNVQITILSCDKGGNFIGILRHQNKDFGLHLLSLGYGMLNEIGLSNTNERNNYVKAVEEAKKEKRNIWAIEKIDENEDDTDNANLSGKKNLSQFDNIYYCSYVEDINNIYIQLKSKQDQLKKLQEELNKTSNLESSSQYVLPEVKKNTLVIAKYIDKCYYRAVILQVNKAKKKALVKYIDFGNEDELNFEDIKKLSDGLSLKNYPPFSIRVSLAGVKIPVENKADLIIYVKKFLLDKFLYVKFEKKEKNGSYYHVVFYDYEQFTTNKNVKSVNEDIVSSGICYVDNRSDTKIFEKLKKEEVVAKKAKLVIWAYGDIDYDDEN</sequence>
<protein>
    <recommendedName>
        <fullName evidence="10">Tudor staphylococcal nuclease</fullName>
    </recommendedName>
</protein>
<dbReference type="Proteomes" id="UP000092716">
    <property type="component" value="Chromosome 9"/>
</dbReference>
<dbReference type="SMART" id="SM00318">
    <property type="entry name" value="SNc"/>
    <property type="match status" value="3"/>
</dbReference>
<dbReference type="PANTHER" id="PTHR12302:SF2">
    <property type="entry name" value="STAPHYLOCOCCAL NUCLEASE DOMAIN-CONTAINING PROTEIN 1"/>
    <property type="match status" value="1"/>
</dbReference>
<feature type="region of interest" description="Disordered" evidence="5">
    <location>
        <begin position="198"/>
        <end position="247"/>
    </location>
</feature>
<proteinExistence type="predicted"/>
<dbReference type="FunFam" id="2.40.50.90:FF:000037">
    <property type="entry name" value="Tudor staphylococcal nuclease"/>
    <property type="match status" value="1"/>
</dbReference>
<dbReference type="SUPFAM" id="SSF63748">
    <property type="entry name" value="Tudor/PWWP/MBT"/>
    <property type="match status" value="1"/>
</dbReference>
<dbReference type="KEGG" id="pcot:PCOAH_00027020"/>
<dbReference type="GO" id="GO:0031332">
    <property type="term" value="C:RNAi effector complex"/>
    <property type="evidence" value="ECO:0007669"/>
    <property type="project" value="InterPro"/>
</dbReference>
<evidence type="ECO:0000259" key="7">
    <source>
        <dbReference type="PROSITE" id="PS50830"/>
    </source>
</evidence>
<dbReference type="SUPFAM" id="SSF50199">
    <property type="entry name" value="Staphylococcal nuclease"/>
    <property type="match status" value="5"/>
</dbReference>
<keyword evidence="2" id="KW-0963">Cytoplasm</keyword>
<dbReference type="GO" id="GO:0006402">
    <property type="term" value="P:mRNA catabolic process"/>
    <property type="evidence" value="ECO:0007669"/>
    <property type="project" value="TreeGrafter"/>
</dbReference>
<dbReference type="AlphaFoldDB" id="A0A1B1DZ77"/>
<feature type="domain" description="Tudor" evidence="6">
    <location>
        <begin position="885"/>
        <end position="944"/>
    </location>
</feature>
<dbReference type="VEuPathDB" id="PlasmoDB:PCOAH_00027020"/>
<evidence type="ECO:0000313" key="8">
    <source>
        <dbReference type="EMBL" id="ANQ08040.1"/>
    </source>
</evidence>
<dbReference type="RefSeq" id="XP_019914735.1">
    <property type="nucleotide sequence ID" value="XM_020059507.1"/>
</dbReference>
<evidence type="ECO:0008006" key="10">
    <source>
        <dbReference type="Google" id="ProtNLM"/>
    </source>
</evidence>
<evidence type="ECO:0000256" key="5">
    <source>
        <dbReference type="SAM" id="MobiDB-lite"/>
    </source>
</evidence>
<dbReference type="EMBL" id="CP016247">
    <property type="protein sequence ID" value="ANQ08040.1"/>
    <property type="molecule type" value="Genomic_DNA"/>
</dbReference>
<dbReference type="OrthoDB" id="10023235at2759"/>
<evidence type="ECO:0000259" key="6">
    <source>
        <dbReference type="PROSITE" id="PS50304"/>
    </source>
</evidence>
<evidence type="ECO:0000256" key="1">
    <source>
        <dbReference type="ARBA" id="ARBA00004496"/>
    </source>
</evidence>
<dbReference type="PROSITE" id="PS50830">
    <property type="entry name" value="TNASE_3"/>
    <property type="match status" value="1"/>
</dbReference>
<name>A0A1B1DZ77_9APIC</name>
<dbReference type="InterPro" id="IPR035437">
    <property type="entry name" value="SNase_OB-fold_sf"/>
</dbReference>
<evidence type="ECO:0000256" key="2">
    <source>
        <dbReference type="ARBA" id="ARBA00022490"/>
    </source>
</evidence>
<dbReference type="GO" id="GO:0005829">
    <property type="term" value="C:cytosol"/>
    <property type="evidence" value="ECO:0007669"/>
    <property type="project" value="TreeGrafter"/>
</dbReference>
<keyword evidence="3" id="KW-0677">Repeat</keyword>
<dbReference type="PANTHER" id="PTHR12302">
    <property type="entry name" value="EBNA2 BINDING PROTEIN P100"/>
    <property type="match status" value="1"/>
</dbReference>
<dbReference type="SMART" id="SM00333">
    <property type="entry name" value="TUDOR"/>
    <property type="match status" value="1"/>
</dbReference>
<keyword evidence="4" id="KW-0175">Coiled coil</keyword>
<comment type="subcellular location">
    <subcellularLocation>
        <location evidence="1">Cytoplasm</location>
    </subcellularLocation>
</comment>
<evidence type="ECO:0000256" key="4">
    <source>
        <dbReference type="SAM" id="Coils"/>
    </source>
</evidence>
<dbReference type="FunFam" id="2.30.30.140:FF:000018">
    <property type="entry name" value="Serine/threonine-protein kinase 31"/>
    <property type="match status" value="1"/>
</dbReference>